<dbReference type="SUPFAM" id="SSF159888">
    <property type="entry name" value="YdhG-like"/>
    <property type="match status" value="1"/>
</dbReference>
<comment type="caution">
    <text evidence="2">The sequence shown here is derived from an EMBL/GenBank/DDBJ whole genome shotgun (WGS) entry which is preliminary data.</text>
</comment>
<accession>A0A9W5Y1L4</accession>
<dbReference type="EMBL" id="BQXY01000002">
    <property type="protein sequence ID" value="GKU24973.1"/>
    <property type="molecule type" value="Genomic_DNA"/>
</dbReference>
<gene>
    <name evidence="2" type="ORF">CFOLD11_17990</name>
</gene>
<protein>
    <recommendedName>
        <fullName evidence="1">YdhG-like domain-containing protein</fullName>
    </recommendedName>
</protein>
<sequence length="130" mass="15022">MEDVKKTIESIDEYILNCPQEVQEVLKNLRKVIKEAAPEATEKISYQMPTFFLHGNLVHFAAFKNHIGFYPTSSGIEAFQNELTGYKNSKGAVQFPKSEPLPYELISRMVKYRVVENIKKAEERVIKKKK</sequence>
<dbReference type="RefSeq" id="WP_261851948.1">
    <property type="nucleotide sequence ID" value="NZ_BQXY01000002.1"/>
</dbReference>
<dbReference type="Gene3D" id="3.90.1150.200">
    <property type="match status" value="1"/>
</dbReference>
<evidence type="ECO:0000259" key="1">
    <source>
        <dbReference type="Pfam" id="PF08818"/>
    </source>
</evidence>
<dbReference type="Pfam" id="PF08818">
    <property type="entry name" value="DUF1801"/>
    <property type="match status" value="1"/>
</dbReference>
<feature type="domain" description="YdhG-like" evidence="1">
    <location>
        <begin position="23"/>
        <end position="114"/>
    </location>
</feature>
<dbReference type="Proteomes" id="UP001057868">
    <property type="component" value="Unassembled WGS sequence"/>
</dbReference>
<evidence type="ECO:0000313" key="2">
    <source>
        <dbReference type="EMBL" id="GKU24973.1"/>
    </source>
</evidence>
<proteinExistence type="predicted"/>
<keyword evidence="3" id="KW-1185">Reference proteome</keyword>
<evidence type="ECO:0000313" key="3">
    <source>
        <dbReference type="Proteomes" id="UP001057868"/>
    </source>
</evidence>
<organism evidence="2 3">
    <name type="scientific">Clostridium folliculivorans</name>
    <dbReference type="NCBI Taxonomy" id="2886038"/>
    <lineage>
        <taxon>Bacteria</taxon>
        <taxon>Bacillati</taxon>
        <taxon>Bacillota</taxon>
        <taxon>Clostridia</taxon>
        <taxon>Eubacteriales</taxon>
        <taxon>Clostridiaceae</taxon>
        <taxon>Clostridium</taxon>
    </lineage>
</organism>
<reference evidence="2" key="1">
    <citation type="journal article" date="2023" name="Int. J. Syst. Evol. Microbiol.">
        <title>&lt;i&gt;Clostridium folliculivorans&lt;/i&gt; sp. nov., isolated from soil samples of an organic paddy in Japan.</title>
        <authorList>
            <person name="Tazawa J."/>
            <person name="Kobayashi H."/>
            <person name="Tanizawa Y."/>
            <person name="Uchino A."/>
            <person name="Tanaka F."/>
            <person name="Urashima Y."/>
            <person name="Miura S."/>
            <person name="Sakamoto M."/>
            <person name="Ohkuma M."/>
            <person name="Tohno M."/>
        </authorList>
    </citation>
    <scope>NUCLEOTIDE SEQUENCE</scope>
    <source>
        <strain evidence="2">D1-1</strain>
    </source>
</reference>
<dbReference type="AlphaFoldDB" id="A0A9W5Y1L4"/>
<name>A0A9W5Y1L4_9CLOT</name>
<dbReference type="InterPro" id="IPR014922">
    <property type="entry name" value="YdhG-like"/>
</dbReference>